<evidence type="ECO:0000259" key="1">
    <source>
        <dbReference type="Pfam" id="PF06283"/>
    </source>
</evidence>
<dbReference type="InterPro" id="IPR029062">
    <property type="entry name" value="Class_I_gatase-like"/>
</dbReference>
<gene>
    <name evidence="2" type="ORF">B0T25DRAFT_578314</name>
</gene>
<dbReference type="PANTHER" id="PTHR40469:SF2">
    <property type="entry name" value="GALACTOSE-BINDING DOMAIN-LIKE SUPERFAMILY PROTEIN"/>
    <property type="match status" value="1"/>
</dbReference>
<dbReference type="AlphaFoldDB" id="A0AAJ0HSC6"/>
<evidence type="ECO:0000313" key="3">
    <source>
        <dbReference type="Proteomes" id="UP001275084"/>
    </source>
</evidence>
<evidence type="ECO:0000313" key="2">
    <source>
        <dbReference type="EMBL" id="KAK3360355.1"/>
    </source>
</evidence>
<dbReference type="Gene3D" id="3.40.50.880">
    <property type="match status" value="1"/>
</dbReference>
<protein>
    <submittedName>
        <fullName evidence="2">ThuA-like domain-containing protein</fullName>
    </submittedName>
</protein>
<reference evidence="2" key="1">
    <citation type="journal article" date="2023" name="Mol. Phylogenet. Evol.">
        <title>Genome-scale phylogeny and comparative genomics of the fungal order Sordariales.</title>
        <authorList>
            <person name="Hensen N."/>
            <person name="Bonometti L."/>
            <person name="Westerberg I."/>
            <person name="Brannstrom I.O."/>
            <person name="Guillou S."/>
            <person name="Cros-Aarteil S."/>
            <person name="Calhoun S."/>
            <person name="Haridas S."/>
            <person name="Kuo A."/>
            <person name="Mondo S."/>
            <person name="Pangilinan J."/>
            <person name="Riley R."/>
            <person name="LaButti K."/>
            <person name="Andreopoulos B."/>
            <person name="Lipzen A."/>
            <person name="Chen C."/>
            <person name="Yan M."/>
            <person name="Daum C."/>
            <person name="Ng V."/>
            <person name="Clum A."/>
            <person name="Steindorff A."/>
            <person name="Ohm R.A."/>
            <person name="Martin F."/>
            <person name="Silar P."/>
            <person name="Natvig D.O."/>
            <person name="Lalanne C."/>
            <person name="Gautier V."/>
            <person name="Ament-Velasquez S.L."/>
            <person name="Kruys A."/>
            <person name="Hutchinson M.I."/>
            <person name="Powell A.J."/>
            <person name="Barry K."/>
            <person name="Miller A.N."/>
            <person name="Grigoriev I.V."/>
            <person name="Debuchy R."/>
            <person name="Gladieux P."/>
            <person name="Hiltunen Thoren M."/>
            <person name="Johannesson H."/>
        </authorList>
    </citation>
    <scope>NUCLEOTIDE SEQUENCE</scope>
    <source>
        <strain evidence="2">CBS 955.72</strain>
    </source>
</reference>
<dbReference type="Proteomes" id="UP001275084">
    <property type="component" value="Unassembled WGS sequence"/>
</dbReference>
<dbReference type="EMBL" id="JAUIQD010000002">
    <property type="protein sequence ID" value="KAK3360355.1"/>
    <property type="molecule type" value="Genomic_DNA"/>
</dbReference>
<dbReference type="InterPro" id="IPR029010">
    <property type="entry name" value="ThuA-like"/>
</dbReference>
<name>A0AAJ0HSC6_9PEZI</name>
<feature type="domain" description="ThuA-like" evidence="1">
    <location>
        <begin position="5"/>
        <end position="136"/>
    </location>
</feature>
<organism evidence="2 3">
    <name type="scientific">Lasiosphaeria hispida</name>
    <dbReference type="NCBI Taxonomy" id="260671"/>
    <lineage>
        <taxon>Eukaryota</taxon>
        <taxon>Fungi</taxon>
        <taxon>Dikarya</taxon>
        <taxon>Ascomycota</taxon>
        <taxon>Pezizomycotina</taxon>
        <taxon>Sordariomycetes</taxon>
        <taxon>Sordariomycetidae</taxon>
        <taxon>Sordariales</taxon>
        <taxon>Lasiosphaeriaceae</taxon>
        <taxon>Lasiosphaeria</taxon>
    </lineage>
</organism>
<dbReference type="SUPFAM" id="SSF52317">
    <property type="entry name" value="Class I glutamine amidotransferase-like"/>
    <property type="match status" value="1"/>
</dbReference>
<sequence length="244" mass="26068">MSPLQVLVFSATTGYRHACIPTAIAALHRLSRTSPTPFTTHATEDPAIFTPSTLAPFAVIILLHVSGDFLTSPTQLAALQAHLAGGGGIVALHGASTGLPSNPWYARLIGGAFANHPAPQAGRLRLVDPLHPITAGSLGKGQGMVRTKAGEDKESWEWVWTDEWYNFRAEPDVSRGGLHVLLSVDEGSYEGGQHGGDHPIAWCQEFQGGRSFYTALGHFDDAYEDEGFMAQVLGGILWTARVTG</sequence>
<dbReference type="PANTHER" id="PTHR40469">
    <property type="entry name" value="SECRETED GLYCOSYL HYDROLASE"/>
    <property type="match status" value="1"/>
</dbReference>
<comment type="caution">
    <text evidence="2">The sequence shown here is derived from an EMBL/GenBank/DDBJ whole genome shotgun (WGS) entry which is preliminary data.</text>
</comment>
<proteinExistence type="predicted"/>
<accession>A0AAJ0HSC6</accession>
<reference evidence="2" key="2">
    <citation type="submission" date="2023-06" db="EMBL/GenBank/DDBJ databases">
        <authorList>
            <consortium name="Lawrence Berkeley National Laboratory"/>
            <person name="Haridas S."/>
            <person name="Hensen N."/>
            <person name="Bonometti L."/>
            <person name="Westerberg I."/>
            <person name="Brannstrom I.O."/>
            <person name="Guillou S."/>
            <person name="Cros-Aarteil S."/>
            <person name="Calhoun S."/>
            <person name="Kuo A."/>
            <person name="Mondo S."/>
            <person name="Pangilinan J."/>
            <person name="Riley R."/>
            <person name="Labutti K."/>
            <person name="Andreopoulos B."/>
            <person name="Lipzen A."/>
            <person name="Chen C."/>
            <person name="Yanf M."/>
            <person name="Daum C."/>
            <person name="Ng V."/>
            <person name="Clum A."/>
            <person name="Steindorff A."/>
            <person name="Ohm R."/>
            <person name="Martin F."/>
            <person name="Silar P."/>
            <person name="Natvig D."/>
            <person name="Lalanne C."/>
            <person name="Gautier V."/>
            <person name="Ament-Velasquez S.L."/>
            <person name="Kruys A."/>
            <person name="Hutchinson M.I."/>
            <person name="Powell A.J."/>
            <person name="Barry K."/>
            <person name="Miller A.N."/>
            <person name="Grigoriev I.V."/>
            <person name="Debuchy R."/>
            <person name="Gladieux P."/>
            <person name="Thoren M.H."/>
            <person name="Johannesson H."/>
        </authorList>
    </citation>
    <scope>NUCLEOTIDE SEQUENCE</scope>
    <source>
        <strain evidence="2">CBS 955.72</strain>
    </source>
</reference>
<feature type="domain" description="ThuA-like" evidence="1">
    <location>
        <begin position="157"/>
        <end position="239"/>
    </location>
</feature>
<dbReference type="Pfam" id="PF06283">
    <property type="entry name" value="ThuA"/>
    <property type="match status" value="2"/>
</dbReference>
<keyword evidence="3" id="KW-1185">Reference proteome</keyword>